<feature type="transmembrane region" description="Helical" evidence="8">
    <location>
        <begin position="350"/>
        <end position="368"/>
    </location>
</feature>
<evidence type="ECO:0000256" key="3">
    <source>
        <dbReference type="ARBA" id="ARBA00022475"/>
    </source>
</evidence>
<evidence type="ECO:0000256" key="5">
    <source>
        <dbReference type="ARBA" id="ARBA00022989"/>
    </source>
</evidence>
<keyword evidence="4 8" id="KW-0812">Transmembrane</keyword>
<evidence type="ECO:0000256" key="1">
    <source>
        <dbReference type="ARBA" id="ARBA00004651"/>
    </source>
</evidence>
<evidence type="ECO:0000259" key="9">
    <source>
        <dbReference type="Pfam" id="PF00924"/>
    </source>
</evidence>
<dbReference type="InterPro" id="IPR045276">
    <property type="entry name" value="YbiO_bact"/>
</dbReference>
<name>E5AU73_MYCRK</name>
<organism evidence="10 11">
    <name type="scientific">Mycetohabitans rhizoxinica (strain DSM 19002 / CIP 109453 / HKI 454)</name>
    <name type="common">Paraburkholderia rhizoxinica</name>
    <dbReference type="NCBI Taxonomy" id="882378"/>
    <lineage>
        <taxon>Bacteria</taxon>
        <taxon>Pseudomonadati</taxon>
        <taxon>Pseudomonadota</taxon>
        <taxon>Betaproteobacteria</taxon>
        <taxon>Burkholderiales</taxon>
        <taxon>Burkholderiaceae</taxon>
        <taxon>Mycetohabitans</taxon>
    </lineage>
</organism>
<dbReference type="SUPFAM" id="SSF82861">
    <property type="entry name" value="Mechanosensitive channel protein MscS (YggB), transmembrane region"/>
    <property type="match status" value="1"/>
</dbReference>
<feature type="region of interest" description="Disordered" evidence="7">
    <location>
        <begin position="222"/>
        <end position="249"/>
    </location>
</feature>
<feature type="transmembrane region" description="Helical" evidence="8">
    <location>
        <begin position="191"/>
        <end position="212"/>
    </location>
</feature>
<dbReference type="HOGENOM" id="CLU_013626_0_0_4"/>
<evidence type="ECO:0000313" key="11">
    <source>
        <dbReference type="Proteomes" id="UP000007437"/>
    </source>
</evidence>
<keyword evidence="3" id="KW-1003">Cell membrane</keyword>
<dbReference type="InterPro" id="IPR011014">
    <property type="entry name" value="MscS_channel_TM-2"/>
</dbReference>
<dbReference type="InterPro" id="IPR023408">
    <property type="entry name" value="MscS_beta-dom_sf"/>
</dbReference>
<dbReference type="Proteomes" id="UP000007437">
    <property type="component" value="Plasmid pBRH01"/>
</dbReference>
<feature type="transmembrane region" description="Helical" evidence="8">
    <location>
        <begin position="380"/>
        <end position="398"/>
    </location>
</feature>
<dbReference type="SUPFAM" id="SSF82689">
    <property type="entry name" value="Mechanosensitive channel protein MscS (YggB), C-terminal domain"/>
    <property type="match status" value="1"/>
</dbReference>
<dbReference type="GO" id="GO:0005886">
    <property type="term" value="C:plasma membrane"/>
    <property type="evidence" value="ECO:0007669"/>
    <property type="project" value="UniProtKB-SubCell"/>
</dbReference>
<dbReference type="KEGG" id="brh:RBRH_00568"/>
<feature type="region of interest" description="Disordered" evidence="7">
    <location>
        <begin position="47"/>
        <end position="68"/>
    </location>
</feature>
<dbReference type="Gene3D" id="1.10.287.1260">
    <property type="match status" value="1"/>
</dbReference>
<feature type="transmembrane region" description="Helical" evidence="8">
    <location>
        <begin position="547"/>
        <end position="565"/>
    </location>
</feature>
<dbReference type="SUPFAM" id="SSF50182">
    <property type="entry name" value="Sm-like ribonucleoproteins"/>
    <property type="match status" value="1"/>
</dbReference>
<dbReference type="PANTHER" id="PTHR30460:SF0">
    <property type="entry name" value="MODERATE CONDUCTANCE MECHANOSENSITIVE CHANNEL YBIO"/>
    <property type="match status" value="1"/>
</dbReference>
<dbReference type="Pfam" id="PF00924">
    <property type="entry name" value="MS_channel_2nd"/>
    <property type="match status" value="1"/>
</dbReference>
<geneLocation type="plasmid" evidence="10 11">
    <name>pBRH01</name>
</geneLocation>
<comment type="subcellular location">
    <subcellularLocation>
        <location evidence="1">Cell membrane</location>
        <topology evidence="1">Multi-pass membrane protein</topology>
    </subcellularLocation>
</comment>
<sequence>MPFRITAMPVSFRPPLCQPTRQLVWVATVFVVMVVALSVAVRVSAAPTPTPSAAASPSSGTPATSASNTVVALTPEQARAALQVLNDPRRRAQFEDTLRAIAAAGTLASPTVPPPPAVAANAPPAASGPAGSLAKALDADGLVTQLSRHIAQSASTFGQRVRLSSSALLDFPSVRQWWAWHLSSPQGRHTLLGLLELLLAALVPSLMLEMLVRRTVRRSRSALAAHHATPHEPPAPSRQSDLRPGDASAPRAFASHAAHHWSRLQVLPRALVHLLLGAVPLTAFALCASMLLSVLDDSNTQAASAVGVVVDAYVIGRAVLLACAFFFAPNAPHLRLLPLQDRWASFAQGWMTRIVVVAGAGGALAGAAGRLGMTQEAQLALVKLVALAVHIMAAIAILQCRVPVARAIRGYFTKRPALAYLGHWLADIWAGSTVFVILALWLVWALDVRHGYEMVLHLGGLSLAVLLAARVVAIVVFGALGRVFGQGVDDSISSVGRRRAYRYYPLLRKVLSVVIGVATLLVLLSIWGLHVGTFLVHNPIGNRLGSALVTIAIAALVAVLVWEIANVGAERRLERWTAAGDVIRAARLRTLLPMLRTTLFIATLMIVGLTALSQIGVNTGPLLAGASIFGVALGFGSQKLVQDFITGIFLLMENAMQVGDWVTVAGVSGSVEYLSIRTVRLRGGDGSLYTVPFSSVTTVNNTNRGIGNAAVKVVIAAGADVQYAIQTLVDIGAELRSDDKFKDGILSDFSFWGVDQIDGASITLVGQIACRDTRRWPVQREFNRRVLERFTERGIELANPQRNFVIDARATAQQPSGPDAGTSPNR</sequence>
<evidence type="ECO:0000256" key="6">
    <source>
        <dbReference type="ARBA" id="ARBA00023136"/>
    </source>
</evidence>
<feature type="transmembrane region" description="Helical" evidence="8">
    <location>
        <begin position="506"/>
        <end position="527"/>
    </location>
</feature>
<feature type="compositionally biased region" description="Low complexity" evidence="7">
    <location>
        <begin position="47"/>
        <end position="67"/>
    </location>
</feature>
<reference evidence="10 11" key="1">
    <citation type="journal article" date="2011" name="J. Bacteriol.">
        <title>Complete genome sequence of Burkholderia rhizoxinica, an endosymbiont of Rhizopus microsporus.</title>
        <authorList>
            <person name="Lackner G."/>
            <person name="Moebius N."/>
            <person name="Partida-Martinez L."/>
            <person name="Hertweck C."/>
        </authorList>
    </citation>
    <scope>NUCLEOTIDE SEQUENCE [LARGE SCALE GENOMIC DNA]</scope>
    <source>
        <strain evidence="11">DSM 19002 / CIP 109453 / HKI 454</strain>
        <plasmid evidence="10 11">pBRH01</plasmid>
    </source>
</reference>
<dbReference type="Gene3D" id="3.30.70.100">
    <property type="match status" value="1"/>
</dbReference>
<dbReference type="AlphaFoldDB" id="E5AU73"/>
<protein>
    <submittedName>
        <fullName evidence="10">Mechanosensitive ion channel</fullName>
    </submittedName>
</protein>
<dbReference type="eggNOG" id="COG0668">
    <property type="taxonomic scope" value="Bacteria"/>
</dbReference>
<feature type="transmembrane region" description="Helical" evidence="8">
    <location>
        <begin position="597"/>
        <end position="616"/>
    </location>
</feature>
<feature type="domain" description="Mechanosensitive ion channel MscS" evidence="9">
    <location>
        <begin position="640"/>
        <end position="703"/>
    </location>
</feature>
<evidence type="ECO:0000256" key="2">
    <source>
        <dbReference type="ARBA" id="ARBA00008017"/>
    </source>
</evidence>
<dbReference type="Gene3D" id="2.30.30.60">
    <property type="match status" value="1"/>
</dbReference>
<evidence type="ECO:0000313" key="10">
    <source>
        <dbReference type="EMBL" id="CBW76647.1"/>
    </source>
</evidence>
<dbReference type="GO" id="GO:0008381">
    <property type="term" value="F:mechanosensitive monoatomic ion channel activity"/>
    <property type="evidence" value="ECO:0007669"/>
    <property type="project" value="InterPro"/>
</dbReference>
<feature type="transmembrane region" description="Helical" evidence="8">
    <location>
        <begin position="270"/>
        <end position="292"/>
    </location>
</feature>
<feature type="transmembrane region" description="Helical" evidence="8">
    <location>
        <begin position="418"/>
        <end position="444"/>
    </location>
</feature>
<dbReference type="InterPro" id="IPR011066">
    <property type="entry name" value="MscS_channel_C_sf"/>
</dbReference>
<proteinExistence type="inferred from homology"/>
<feature type="transmembrane region" description="Helical" evidence="8">
    <location>
        <begin position="464"/>
        <end position="485"/>
    </location>
</feature>
<evidence type="ECO:0000256" key="4">
    <source>
        <dbReference type="ARBA" id="ARBA00022692"/>
    </source>
</evidence>
<dbReference type="PANTHER" id="PTHR30460">
    <property type="entry name" value="MODERATE CONDUCTANCE MECHANOSENSITIVE CHANNEL YBIO"/>
    <property type="match status" value="1"/>
</dbReference>
<dbReference type="InterPro" id="IPR010920">
    <property type="entry name" value="LSM_dom_sf"/>
</dbReference>
<evidence type="ECO:0000256" key="8">
    <source>
        <dbReference type="SAM" id="Phobius"/>
    </source>
</evidence>
<keyword evidence="5 8" id="KW-1133">Transmembrane helix</keyword>
<comment type="similarity">
    <text evidence="2">Belongs to the MscS (TC 1.A.23) family.</text>
</comment>
<keyword evidence="10" id="KW-0614">Plasmid</keyword>
<feature type="transmembrane region" description="Helical" evidence="8">
    <location>
        <begin position="312"/>
        <end position="329"/>
    </location>
</feature>
<accession>E5AU73</accession>
<evidence type="ECO:0000256" key="7">
    <source>
        <dbReference type="SAM" id="MobiDB-lite"/>
    </source>
</evidence>
<gene>
    <name evidence="10" type="ordered locus">RBRH_00568</name>
</gene>
<keyword evidence="6 8" id="KW-0472">Membrane</keyword>
<dbReference type="InterPro" id="IPR006685">
    <property type="entry name" value="MscS_channel_2nd"/>
</dbReference>
<dbReference type="EMBL" id="FR687360">
    <property type="protein sequence ID" value="CBW76647.1"/>
    <property type="molecule type" value="Genomic_DNA"/>
</dbReference>